<keyword evidence="4" id="KW-0694">RNA-binding</keyword>
<evidence type="ECO:0000256" key="2">
    <source>
        <dbReference type="ARBA" id="ARBA00022540"/>
    </source>
</evidence>
<dbReference type="PROSITE" id="PS50832">
    <property type="entry name" value="S1_IF1_TYPE"/>
    <property type="match status" value="1"/>
</dbReference>
<accession>A0A0F3PB92</accession>
<dbReference type="InterPro" id="IPR004368">
    <property type="entry name" value="TIF_IF1"/>
</dbReference>
<keyword evidence="4" id="KW-0963">Cytoplasm</keyword>
<dbReference type="EMBL" id="LAOA01000008">
    <property type="protein sequence ID" value="KJV77171.1"/>
    <property type="molecule type" value="Genomic_DNA"/>
</dbReference>
<dbReference type="PANTHER" id="PTHR33370:SF1">
    <property type="entry name" value="TRANSLATION INITIATION FACTOR IF-1, CHLOROPLASTIC"/>
    <property type="match status" value="1"/>
</dbReference>
<dbReference type="PATRIC" id="fig|1359175.3.peg.2834"/>
<evidence type="ECO:0000256" key="1">
    <source>
        <dbReference type="ARBA" id="ARBA00010939"/>
    </source>
</evidence>
<dbReference type="RefSeq" id="WP_012461876.1">
    <property type="nucleotide sequence ID" value="NZ_LAOA01000008.1"/>
</dbReference>
<comment type="caution">
    <text evidence="7">The sequence shown here is derived from an EMBL/GenBank/DDBJ whole genome shotgun (WGS) entry which is preliminary data.</text>
</comment>
<proteinExistence type="inferred from homology"/>
<dbReference type="HAMAP" id="MF_00075">
    <property type="entry name" value="IF_1"/>
    <property type="match status" value="1"/>
</dbReference>
<keyword evidence="4" id="KW-0699">rRNA-binding</keyword>
<keyword evidence="3 4" id="KW-0648">Protein biosynthesis</keyword>
<gene>
    <name evidence="4 7" type="primary">infA</name>
    <name evidence="7" type="ORF">OTSTA716_0387</name>
</gene>
<keyword evidence="2 4" id="KW-0396">Initiation factor</keyword>
<protein>
    <recommendedName>
        <fullName evidence="4 5">Translation initiation factor IF-1</fullName>
    </recommendedName>
</protein>
<comment type="subunit">
    <text evidence="4">Component of the 30S ribosomal translation pre-initiation complex which assembles on the 30S ribosome in the order IF-2 and IF-3, IF-1 and N-formylmethionyl-tRNA(fMet); mRNA recruitment can occur at any time during PIC assembly.</text>
</comment>
<evidence type="ECO:0000256" key="5">
    <source>
        <dbReference type="NCBIfam" id="TIGR00008"/>
    </source>
</evidence>
<comment type="similarity">
    <text evidence="1 4">Belongs to the IF-1 family.</text>
</comment>
<organism evidence="7 8">
    <name type="scientific">Orientia tsutsugamushi str. TA716</name>
    <dbReference type="NCBI Taxonomy" id="1359175"/>
    <lineage>
        <taxon>Bacteria</taxon>
        <taxon>Pseudomonadati</taxon>
        <taxon>Pseudomonadota</taxon>
        <taxon>Alphaproteobacteria</taxon>
        <taxon>Rickettsiales</taxon>
        <taxon>Rickettsiaceae</taxon>
        <taxon>Rickettsieae</taxon>
        <taxon>Orientia</taxon>
    </lineage>
</organism>
<evidence type="ECO:0000256" key="4">
    <source>
        <dbReference type="HAMAP-Rule" id="MF_00075"/>
    </source>
</evidence>
<dbReference type="Gene3D" id="2.40.50.140">
    <property type="entry name" value="Nucleic acid-binding proteins"/>
    <property type="match status" value="1"/>
</dbReference>
<dbReference type="GeneID" id="89458768"/>
<evidence type="ECO:0000313" key="7">
    <source>
        <dbReference type="EMBL" id="KJV77171.1"/>
    </source>
</evidence>
<dbReference type="GO" id="GO:0019843">
    <property type="term" value="F:rRNA binding"/>
    <property type="evidence" value="ECO:0007669"/>
    <property type="project" value="UniProtKB-UniRule"/>
</dbReference>
<dbReference type="GO" id="GO:0043022">
    <property type="term" value="F:ribosome binding"/>
    <property type="evidence" value="ECO:0007669"/>
    <property type="project" value="UniProtKB-UniRule"/>
</dbReference>
<dbReference type="FunFam" id="2.40.50.140:FF:000002">
    <property type="entry name" value="Translation initiation factor IF-1"/>
    <property type="match status" value="1"/>
</dbReference>
<comment type="subcellular location">
    <subcellularLocation>
        <location evidence="4">Cytoplasm</location>
    </subcellularLocation>
</comment>
<evidence type="ECO:0000313" key="8">
    <source>
        <dbReference type="Proteomes" id="UP000033671"/>
    </source>
</evidence>
<dbReference type="InterPro" id="IPR006196">
    <property type="entry name" value="RNA-binding_domain_S1_IF1"/>
</dbReference>
<dbReference type="PANTHER" id="PTHR33370">
    <property type="entry name" value="TRANSLATION INITIATION FACTOR IF-1, CHLOROPLASTIC"/>
    <property type="match status" value="1"/>
</dbReference>
<dbReference type="Pfam" id="PF01176">
    <property type="entry name" value="eIF-1a"/>
    <property type="match status" value="1"/>
</dbReference>
<dbReference type="Proteomes" id="UP000033671">
    <property type="component" value="Unassembled WGS sequence"/>
</dbReference>
<reference evidence="7 8" key="1">
    <citation type="submission" date="2015-01" db="EMBL/GenBank/DDBJ databases">
        <title>Genome Sequencing of Rickettsiales.</title>
        <authorList>
            <person name="Daugherty S.C."/>
            <person name="Su Q."/>
            <person name="Abolude K."/>
            <person name="Beier-Sexton M."/>
            <person name="Carlyon J.A."/>
            <person name="Carter R."/>
            <person name="Day N.P."/>
            <person name="Dumler S.J."/>
            <person name="Dyachenko V."/>
            <person name="Godinez A."/>
            <person name="Kurtti T.J."/>
            <person name="Lichay M."/>
            <person name="Mullins K.E."/>
            <person name="Ott S."/>
            <person name="Pappas-Brown V."/>
            <person name="Paris D.H."/>
            <person name="Patel P."/>
            <person name="Richards A.L."/>
            <person name="Sadzewicz L."/>
            <person name="Sears K."/>
            <person name="Seidman D."/>
            <person name="Sengamalay N."/>
            <person name="Stenos J."/>
            <person name="Tallon L.J."/>
            <person name="Vincent G."/>
            <person name="Fraser C.M."/>
            <person name="Munderloh U."/>
            <person name="Dunning-Hotopp J.C."/>
        </authorList>
    </citation>
    <scope>NUCLEOTIDE SEQUENCE [LARGE SCALE GENOMIC DNA]</scope>
    <source>
        <strain evidence="7 8">TA716</strain>
    </source>
</reference>
<dbReference type="NCBIfam" id="TIGR00008">
    <property type="entry name" value="infA"/>
    <property type="match status" value="1"/>
</dbReference>
<dbReference type="InterPro" id="IPR012340">
    <property type="entry name" value="NA-bd_OB-fold"/>
</dbReference>
<sequence>MAKTEPIIVTGEVIKVLPKEAKFKVKLSDSEHVITAYISGKIRMHHIKIIRGDKVDVEMTPYDLNMGRITHRHK</sequence>
<dbReference type="GO" id="GO:0003743">
    <property type="term" value="F:translation initiation factor activity"/>
    <property type="evidence" value="ECO:0007669"/>
    <property type="project" value="UniProtKB-UniRule"/>
</dbReference>
<feature type="domain" description="S1-like" evidence="6">
    <location>
        <begin position="32"/>
        <end position="74"/>
    </location>
</feature>
<comment type="function">
    <text evidence="4">One of the essential components for the initiation of protein synthesis. Stabilizes the binding of IF-2 and IF-3 on the 30S subunit to which N-formylmethionyl-tRNA(fMet) subsequently binds. Helps modulate mRNA selection, yielding the 30S pre-initiation complex (PIC). Upon addition of the 50S ribosomal subunit IF-1, IF-2 and IF-3 are released leaving the mature 70S translation initiation complex.</text>
</comment>
<dbReference type="AlphaFoldDB" id="A0A0F3PB92"/>
<evidence type="ECO:0000259" key="6">
    <source>
        <dbReference type="PROSITE" id="PS50832"/>
    </source>
</evidence>
<dbReference type="SUPFAM" id="SSF50249">
    <property type="entry name" value="Nucleic acid-binding proteins"/>
    <property type="match status" value="1"/>
</dbReference>
<dbReference type="GO" id="GO:0005829">
    <property type="term" value="C:cytosol"/>
    <property type="evidence" value="ECO:0007669"/>
    <property type="project" value="TreeGrafter"/>
</dbReference>
<name>A0A0F3PB92_ORITS</name>
<evidence type="ECO:0000256" key="3">
    <source>
        <dbReference type="ARBA" id="ARBA00022917"/>
    </source>
</evidence>